<proteinExistence type="predicted"/>
<organism evidence="2 3">
    <name type="scientific">Lithospermum erythrorhizon</name>
    <name type="common">Purple gromwell</name>
    <name type="synonym">Lithospermum officinale var. erythrorhizon</name>
    <dbReference type="NCBI Taxonomy" id="34254"/>
    <lineage>
        <taxon>Eukaryota</taxon>
        <taxon>Viridiplantae</taxon>
        <taxon>Streptophyta</taxon>
        <taxon>Embryophyta</taxon>
        <taxon>Tracheophyta</taxon>
        <taxon>Spermatophyta</taxon>
        <taxon>Magnoliopsida</taxon>
        <taxon>eudicotyledons</taxon>
        <taxon>Gunneridae</taxon>
        <taxon>Pentapetalae</taxon>
        <taxon>asterids</taxon>
        <taxon>lamiids</taxon>
        <taxon>Boraginales</taxon>
        <taxon>Boraginaceae</taxon>
        <taxon>Boraginoideae</taxon>
        <taxon>Lithospermeae</taxon>
        <taxon>Lithospermum</taxon>
    </lineage>
</organism>
<accession>A0AAV3NXL5</accession>
<dbReference type="Proteomes" id="UP001454036">
    <property type="component" value="Unassembled WGS sequence"/>
</dbReference>
<keyword evidence="3" id="KW-1185">Reference proteome</keyword>
<dbReference type="PANTHER" id="PTHR31956:SF28">
    <property type="entry name" value="NON-SPECIFIC PHOSPHOLIPASE C4-RELATED"/>
    <property type="match status" value="1"/>
</dbReference>
<evidence type="ECO:0000313" key="3">
    <source>
        <dbReference type="Proteomes" id="UP001454036"/>
    </source>
</evidence>
<dbReference type="GO" id="GO:0009395">
    <property type="term" value="P:phospholipid catabolic process"/>
    <property type="evidence" value="ECO:0007669"/>
    <property type="project" value="TreeGrafter"/>
</dbReference>
<gene>
    <name evidence="2" type="ORF">LIER_04322</name>
</gene>
<dbReference type="AlphaFoldDB" id="A0AAV3NXL5"/>
<dbReference type="GO" id="GO:0016788">
    <property type="term" value="F:hydrolase activity, acting on ester bonds"/>
    <property type="evidence" value="ECO:0007669"/>
    <property type="project" value="InterPro"/>
</dbReference>
<dbReference type="InterPro" id="IPR017850">
    <property type="entry name" value="Alkaline_phosphatase_core_sf"/>
</dbReference>
<dbReference type="Pfam" id="PF04185">
    <property type="entry name" value="Phosphoesterase"/>
    <property type="match status" value="1"/>
</dbReference>
<reference evidence="2 3" key="1">
    <citation type="submission" date="2024-01" db="EMBL/GenBank/DDBJ databases">
        <title>The complete chloroplast genome sequence of Lithospermum erythrorhizon: insights into the phylogenetic relationship among Boraginaceae species and the maternal lineages of purple gromwells.</title>
        <authorList>
            <person name="Okada T."/>
            <person name="Watanabe K."/>
        </authorList>
    </citation>
    <scope>NUCLEOTIDE SEQUENCE [LARGE SCALE GENOMIC DNA]</scope>
</reference>
<protein>
    <submittedName>
        <fullName evidence="2">Phospholipase</fullName>
    </submittedName>
</protein>
<dbReference type="Gene3D" id="3.40.720.10">
    <property type="entry name" value="Alkaline Phosphatase, subunit A"/>
    <property type="match status" value="1"/>
</dbReference>
<comment type="caution">
    <text evidence="2">The sequence shown here is derived from an EMBL/GenBank/DDBJ whole genome shotgun (WGS) entry which is preliminary data.</text>
</comment>
<dbReference type="PANTHER" id="PTHR31956">
    <property type="entry name" value="NON-SPECIFIC PHOSPHOLIPASE C4-RELATED"/>
    <property type="match status" value="1"/>
</dbReference>
<dbReference type="EMBL" id="BAABME010000549">
    <property type="protein sequence ID" value="GAA0143708.1"/>
    <property type="molecule type" value="Genomic_DNA"/>
</dbReference>
<evidence type="ECO:0000256" key="1">
    <source>
        <dbReference type="ARBA" id="ARBA00022801"/>
    </source>
</evidence>
<evidence type="ECO:0000313" key="2">
    <source>
        <dbReference type="EMBL" id="GAA0143708.1"/>
    </source>
</evidence>
<sequence>MMNMVVSMIMYLLQRLEFLVLMKYWGLNHIIFGFDRLDVRVPTILISPWIERGTVLHEPSGPYPTSEFEHSSIPATVKKMLNLNEFLTKRDSWAGTFDF</sequence>
<keyword evidence="1" id="KW-0378">Hydrolase</keyword>
<name>A0AAV3NXL5_LITER</name>
<dbReference type="InterPro" id="IPR007312">
    <property type="entry name" value="Phosphoesterase"/>
</dbReference>